<protein>
    <submittedName>
        <fullName evidence="4">Endonuclease/exonuclease/phosphatase family protein</fullName>
    </submittedName>
</protein>
<sequence length="358" mass="41521">MKLKPILQIFGGLAIILTLIPLIAIDYWWIRIFDFPHIQLTILTFTALVTYFMRFEIKRAGDYLFVIGLLSCFIFQLTKIYPYTPFADYEVLEAKNNNPEKTISLYTANVYQKNKEKEKLIQDIKKHNADILLFVETNTGWKENIDANISKDYKYKVAVPLNNTYGMLLYSKFKLIEPQVKYLVDKDIPSIHTQVLLPSEDTIQLYTIHPTPPMPQHNPKSSDRDAEMMKIANLSRQSKHPVLVIGDFNDVAWSATTSLFYNVAELLDIRKGRGFYNTFDAKSFIMRWPLDHIFISSEFRSLEVSLGSDINSDHFPTYTKLSYEPENALEQQPKKPTENQLQRAKEQANGVQKVELDM</sequence>
<dbReference type="GO" id="GO:0004527">
    <property type="term" value="F:exonuclease activity"/>
    <property type="evidence" value="ECO:0007669"/>
    <property type="project" value="UniProtKB-KW"/>
</dbReference>
<feature type="domain" description="Endonuclease/exonuclease/phosphatase" evidence="3">
    <location>
        <begin position="107"/>
        <end position="314"/>
    </location>
</feature>
<keyword evidence="4" id="KW-0378">Hydrolase</keyword>
<feature type="transmembrane region" description="Helical" evidence="2">
    <location>
        <begin position="60"/>
        <end position="78"/>
    </location>
</feature>
<feature type="region of interest" description="Disordered" evidence="1">
    <location>
        <begin position="325"/>
        <end position="358"/>
    </location>
</feature>
<keyword evidence="4" id="KW-0255">Endonuclease</keyword>
<dbReference type="EMBL" id="QVID01000002">
    <property type="protein sequence ID" value="RFN58080.1"/>
    <property type="molecule type" value="Genomic_DNA"/>
</dbReference>
<dbReference type="Gene3D" id="3.60.10.10">
    <property type="entry name" value="Endonuclease/exonuclease/phosphatase"/>
    <property type="match status" value="1"/>
</dbReference>
<dbReference type="InterPro" id="IPR036691">
    <property type="entry name" value="Endo/exonu/phosph_ase_sf"/>
</dbReference>
<dbReference type="Pfam" id="PF03372">
    <property type="entry name" value="Exo_endo_phos"/>
    <property type="match status" value="1"/>
</dbReference>
<evidence type="ECO:0000259" key="3">
    <source>
        <dbReference type="Pfam" id="PF03372"/>
    </source>
</evidence>
<evidence type="ECO:0000256" key="2">
    <source>
        <dbReference type="SAM" id="Phobius"/>
    </source>
</evidence>
<feature type="transmembrane region" description="Helical" evidence="2">
    <location>
        <begin position="7"/>
        <end position="30"/>
    </location>
</feature>
<feature type="transmembrane region" description="Helical" evidence="2">
    <location>
        <begin position="36"/>
        <end position="53"/>
    </location>
</feature>
<keyword evidence="2" id="KW-0812">Transmembrane</keyword>
<dbReference type="GO" id="GO:0004519">
    <property type="term" value="F:endonuclease activity"/>
    <property type="evidence" value="ECO:0007669"/>
    <property type="project" value="UniProtKB-KW"/>
</dbReference>
<keyword evidence="2" id="KW-1133">Transmembrane helix</keyword>
<dbReference type="AlphaFoldDB" id="A0A3E1Q7I2"/>
<proteinExistence type="predicted"/>
<gene>
    <name evidence="4" type="ORF">DZ858_12640</name>
</gene>
<dbReference type="InterPro" id="IPR005135">
    <property type="entry name" value="Endo/exonuclease/phosphatase"/>
</dbReference>
<dbReference type="RefSeq" id="WP_117160030.1">
    <property type="nucleotide sequence ID" value="NZ_QVID01000002.1"/>
</dbReference>
<evidence type="ECO:0000313" key="4">
    <source>
        <dbReference type="EMBL" id="RFN58080.1"/>
    </source>
</evidence>
<dbReference type="Proteomes" id="UP000261082">
    <property type="component" value="Unassembled WGS sequence"/>
</dbReference>
<dbReference type="SUPFAM" id="SSF56219">
    <property type="entry name" value="DNase I-like"/>
    <property type="match status" value="1"/>
</dbReference>
<comment type="caution">
    <text evidence="4">The sequence shown here is derived from an EMBL/GenBank/DDBJ whole genome shotgun (WGS) entry which is preliminary data.</text>
</comment>
<dbReference type="OrthoDB" id="9796594at2"/>
<evidence type="ECO:0000256" key="1">
    <source>
        <dbReference type="SAM" id="MobiDB-lite"/>
    </source>
</evidence>
<evidence type="ECO:0000313" key="5">
    <source>
        <dbReference type="Proteomes" id="UP000261082"/>
    </source>
</evidence>
<keyword evidence="4" id="KW-0269">Exonuclease</keyword>
<name>A0A3E1Q7I2_9FLAO</name>
<keyword evidence="5" id="KW-1185">Reference proteome</keyword>
<keyword evidence="2" id="KW-0472">Membrane</keyword>
<keyword evidence="4" id="KW-0540">Nuclease</keyword>
<accession>A0A3E1Q7I2</accession>
<reference evidence="4 5" key="1">
    <citation type="journal article" date="2007" name="Int. J. Syst. Evol. Microbiol.">
        <title>Marixanthomonas ophiurae gen. nov., sp. nov., a marine bacterium of the family Flavobacteriaceae isolated from a deep-sea brittle star.</title>
        <authorList>
            <person name="Romanenko L.A."/>
            <person name="Uchino M."/>
            <person name="Frolova G.M."/>
            <person name="Mikhailov V.V."/>
        </authorList>
    </citation>
    <scope>NUCLEOTIDE SEQUENCE [LARGE SCALE GENOMIC DNA]</scope>
    <source>
        <strain evidence="4 5">KMM 3046</strain>
    </source>
</reference>
<organism evidence="4 5">
    <name type="scientific">Marixanthomonas ophiurae</name>
    <dbReference type="NCBI Taxonomy" id="387659"/>
    <lineage>
        <taxon>Bacteria</taxon>
        <taxon>Pseudomonadati</taxon>
        <taxon>Bacteroidota</taxon>
        <taxon>Flavobacteriia</taxon>
        <taxon>Flavobacteriales</taxon>
        <taxon>Flavobacteriaceae</taxon>
        <taxon>Marixanthomonas</taxon>
    </lineage>
</organism>